<keyword evidence="3" id="KW-1185">Reference proteome</keyword>
<dbReference type="EMBL" id="SZYD01000018">
    <property type="protein sequence ID" value="KAD2805309.1"/>
    <property type="molecule type" value="Genomic_DNA"/>
</dbReference>
<name>A0A5N6LUR1_9ASTR</name>
<dbReference type="Proteomes" id="UP000326396">
    <property type="component" value="Linkage Group LG8"/>
</dbReference>
<reference evidence="2 3" key="1">
    <citation type="submission" date="2019-05" db="EMBL/GenBank/DDBJ databases">
        <title>Mikania micrantha, genome provides insights into the molecular mechanism of rapid growth.</title>
        <authorList>
            <person name="Liu B."/>
        </authorList>
    </citation>
    <scope>NUCLEOTIDE SEQUENCE [LARGE SCALE GENOMIC DNA]</scope>
    <source>
        <strain evidence="2">NLD-2019</strain>
        <tissue evidence="2">Leaf</tissue>
    </source>
</reference>
<dbReference type="AlphaFoldDB" id="A0A5N6LUR1"/>
<accession>A0A5N6LUR1</accession>
<gene>
    <name evidence="2" type="ORF">E3N88_38686</name>
</gene>
<comment type="caution">
    <text evidence="2">The sequence shown here is derived from an EMBL/GenBank/DDBJ whole genome shotgun (WGS) entry which is preliminary data.</text>
</comment>
<evidence type="ECO:0000313" key="3">
    <source>
        <dbReference type="Proteomes" id="UP000326396"/>
    </source>
</evidence>
<evidence type="ECO:0000256" key="1">
    <source>
        <dbReference type="SAM" id="MobiDB-lite"/>
    </source>
</evidence>
<evidence type="ECO:0000313" key="2">
    <source>
        <dbReference type="EMBL" id="KAD2805309.1"/>
    </source>
</evidence>
<protein>
    <submittedName>
        <fullName evidence="2">Uncharacterized protein</fullName>
    </submittedName>
</protein>
<proteinExistence type="predicted"/>
<sequence length="112" mass="12563">MVQRTIRRLCRRVAPGTVEAVICPVAHALTQPTTGPNHRADRAVSRCVSPRRPDDDSHGPSRRTGPKTRRTGRQYGATTPRAARSGAPHGLSHEKYLRCKHFRFIRCDDNQV</sequence>
<feature type="region of interest" description="Disordered" evidence="1">
    <location>
        <begin position="29"/>
        <end position="92"/>
    </location>
</feature>
<feature type="compositionally biased region" description="Basic residues" evidence="1">
    <location>
        <begin position="60"/>
        <end position="72"/>
    </location>
</feature>
<organism evidence="2 3">
    <name type="scientific">Mikania micrantha</name>
    <name type="common">bitter vine</name>
    <dbReference type="NCBI Taxonomy" id="192012"/>
    <lineage>
        <taxon>Eukaryota</taxon>
        <taxon>Viridiplantae</taxon>
        <taxon>Streptophyta</taxon>
        <taxon>Embryophyta</taxon>
        <taxon>Tracheophyta</taxon>
        <taxon>Spermatophyta</taxon>
        <taxon>Magnoliopsida</taxon>
        <taxon>eudicotyledons</taxon>
        <taxon>Gunneridae</taxon>
        <taxon>Pentapetalae</taxon>
        <taxon>asterids</taxon>
        <taxon>campanulids</taxon>
        <taxon>Asterales</taxon>
        <taxon>Asteraceae</taxon>
        <taxon>Asteroideae</taxon>
        <taxon>Heliantheae alliance</taxon>
        <taxon>Eupatorieae</taxon>
        <taxon>Mikania</taxon>
    </lineage>
</organism>